<feature type="domain" description="FAD dependent oxidoreductase" evidence="6">
    <location>
        <begin position="6"/>
        <end position="351"/>
    </location>
</feature>
<keyword evidence="5" id="KW-1133">Transmembrane helix</keyword>
<keyword evidence="2" id="KW-0285">Flavoprotein</keyword>
<keyword evidence="4" id="KW-0560">Oxidoreductase</keyword>
<evidence type="ECO:0000256" key="5">
    <source>
        <dbReference type="SAM" id="Phobius"/>
    </source>
</evidence>
<evidence type="ECO:0000313" key="8">
    <source>
        <dbReference type="Proteomes" id="UP000293369"/>
    </source>
</evidence>
<keyword evidence="3" id="KW-0274">FAD</keyword>
<accession>A0A4Q7D1X3</accession>
<dbReference type="SUPFAM" id="SSF51905">
    <property type="entry name" value="FAD/NAD(P)-binding domain"/>
    <property type="match status" value="1"/>
</dbReference>
<dbReference type="EMBL" id="SGFE01000014">
    <property type="protein sequence ID" value="RZI32121.1"/>
    <property type="molecule type" value="Genomic_DNA"/>
</dbReference>
<proteinExistence type="predicted"/>
<dbReference type="PANTHER" id="PTHR10961:SF7">
    <property type="entry name" value="FAD DEPENDENT OXIDOREDUCTASE DOMAIN-CONTAINING PROTEIN"/>
    <property type="match status" value="1"/>
</dbReference>
<dbReference type="Pfam" id="PF01266">
    <property type="entry name" value="DAO"/>
    <property type="match status" value="1"/>
</dbReference>
<dbReference type="Gene3D" id="3.30.9.10">
    <property type="entry name" value="D-Amino Acid Oxidase, subunit A, domain 2"/>
    <property type="match status" value="1"/>
</dbReference>
<comment type="caution">
    <text evidence="7">The sequence shown here is derived from an EMBL/GenBank/DDBJ whole genome shotgun (WGS) entry which is preliminary data.</text>
</comment>
<evidence type="ECO:0000259" key="6">
    <source>
        <dbReference type="Pfam" id="PF01266"/>
    </source>
</evidence>
<protein>
    <submittedName>
        <fullName evidence="7">FAD-binding oxidoreductase</fullName>
    </submittedName>
</protein>
<dbReference type="Proteomes" id="UP000293369">
    <property type="component" value="Unassembled WGS sequence"/>
</dbReference>
<dbReference type="InterPro" id="IPR006076">
    <property type="entry name" value="FAD-dep_OxRdtase"/>
</dbReference>
<dbReference type="RefSeq" id="WP_065894825.1">
    <property type="nucleotide sequence ID" value="NZ_CAXAOR010000061.1"/>
</dbReference>
<dbReference type="GO" id="GO:0050660">
    <property type="term" value="F:flavin adenine dinucleotide binding"/>
    <property type="evidence" value="ECO:0007669"/>
    <property type="project" value="InterPro"/>
</dbReference>
<dbReference type="InterPro" id="IPR036188">
    <property type="entry name" value="FAD/NAD-bd_sf"/>
</dbReference>
<name>A0A4Q7D1X3_9PSED</name>
<dbReference type="GO" id="GO:0008115">
    <property type="term" value="F:sarcosine oxidase activity"/>
    <property type="evidence" value="ECO:0007669"/>
    <property type="project" value="TreeGrafter"/>
</dbReference>
<keyword evidence="5" id="KW-0812">Transmembrane</keyword>
<keyword evidence="5" id="KW-0472">Membrane</keyword>
<dbReference type="AlphaFoldDB" id="A0A4Q7D1X3"/>
<organism evidence="7 8">
    <name type="scientific">Pseudomonas orientalis</name>
    <dbReference type="NCBI Taxonomy" id="76758"/>
    <lineage>
        <taxon>Bacteria</taxon>
        <taxon>Pseudomonadati</taxon>
        <taxon>Pseudomonadota</taxon>
        <taxon>Gammaproteobacteria</taxon>
        <taxon>Pseudomonadales</taxon>
        <taxon>Pseudomonadaceae</taxon>
        <taxon>Pseudomonas</taxon>
    </lineage>
</organism>
<reference evidence="7 8" key="1">
    <citation type="submission" date="2019-02" db="EMBL/GenBank/DDBJ databases">
        <title>Pseudomonas spp from wheat grain.</title>
        <authorList>
            <person name="Cho G.-S."/>
            <person name="Franz C.M.A.P."/>
        </authorList>
    </citation>
    <scope>NUCLEOTIDE SEQUENCE [LARGE SCALE GENOMIC DNA]</scope>
    <source>
        <strain evidence="7 8">133NRW</strain>
    </source>
</reference>
<gene>
    <name evidence="7" type="ORF">EUX57_08845</name>
</gene>
<evidence type="ECO:0000256" key="3">
    <source>
        <dbReference type="ARBA" id="ARBA00022827"/>
    </source>
</evidence>
<sequence>MSKPFDVIIIGAGIIGATCFYVMTLAGKRCLLLDDKQLSCGVTGASGCIVRVTHASWEATRAAAQGYHFYRQLAQDSGGQVPFTETGYLHFAEPHALADMQGWLEREGVPAQLLDSRALAARYPALPITAQMALHEPGSGYMEARPTLQYLVQSAIAQGGVYHDAVKVHAVRVDVASRQAVGVLSSNGDYDGAQVIVAMGNGTSEFLIRQFGDAFGLWSQHIQVTRFKGATPLPEAPCFIDDINQLNGRPCPLTGGLYVGYPTGMRVPASHSYMPAQLSHAQLTREQGQRRFPWLQDASVEGALCHSDCYSEQPIGLIGKQPGLPGGVLVASGFSGGGFKMAPHVAMQLARVISQG</sequence>
<dbReference type="PANTHER" id="PTHR10961">
    <property type="entry name" value="PEROXISOMAL SARCOSINE OXIDASE"/>
    <property type="match status" value="1"/>
</dbReference>
<dbReference type="InterPro" id="IPR045170">
    <property type="entry name" value="MTOX"/>
</dbReference>
<evidence type="ECO:0000256" key="1">
    <source>
        <dbReference type="ARBA" id="ARBA00001974"/>
    </source>
</evidence>
<dbReference type="Gene3D" id="3.50.50.60">
    <property type="entry name" value="FAD/NAD(P)-binding domain"/>
    <property type="match status" value="1"/>
</dbReference>
<comment type="cofactor">
    <cofactor evidence="1">
        <name>FAD</name>
        <dbReference type="ChEBI" id="CHEBI:57692"/>
    </cofactor>
</comment>
<evidence type="ECO:0000256" key="2">
    <source>
        <dbReference type="ARBA" id="ARBA00022630"/>
    </source>
</evidence>
<evidence type="ECO:0000256" key="4">
    <source>
        <dbReference type="ARBA" id="ARBA00023002"/>
    </source>
</evidence>
<feature type="transmembrane region" description="Helical" evidence="5">
    <location>
        <begin position="7"/>
        <end position="27"/>
    </location>
</feature>
<evidence type="ECO:0000313" key="7">
    <source>
        <dbReference type="EMBL" id="RZI32121.1"/>
    </source>
</evidence>